<evidence type="ECO:0000256" key="1">
    <source>
        <dbReference type="SAM" id="MobiDB-lite"/>
    </source>
</evidence>
<feature type="compositionally biased region" description="Low complexity" evidence="1">
    <location>
        <begin position="14"/>
        <end position="23"/>
    </location>
</feature>
<reference evidence="2 3" key="1">
    <citation type="journal article" date="2019" name="Commun. Biol.">
        <title>The bagworm genome reveals a unique fibroin gene that provides high tensile strength.</title>
        <authorList>
            <person name="Kono N."/>
            <person name="Nakamura H."/>
            <person name="Ohtoshi R."/>
            <person name="Tomita M."/>
            <person name="Numata K."/>
            <person name="Arakawa K."/>
        </authorList>
    </citation>
    <scope>NUCLEOTIDE SEQUENCE [LARGE SCALE GENOMIC DNA]</scope>
</reference>
<protein>
    <submittedName>
        <fullName evidence="2">Uncharacterized protein</fullName>
    </submittedName>
</protein>
<name>A0A4C1Z8U0_EUMVA</name>
<accession>A0A4C1Z8U0</accession>
<dbReference type="Proteomes" id="UP000299102">
    <property type="component" value="Unassembled WGS sequence"/>
</dbReference>
<feature type="compositionally biased region" description="Basic residues" evidence="1">
    <location>
        <begin position="30"/>
        <end position="48"/>
    </location>
</feature>
<dbReference type="EMBL" id="BGZK01001722">
    <property type="protein sequence ID" value="GBP85201.1"/>
    <property type="molecule type" value="Genomic_DNA"/>
</dbReference>
<dbReference type="AlphaFoldDB" id="A0A4C1Z8U0"/>
<comment type="caution">
    <text evidence="2">The sequence shown here is derived from an EMBL/GenBank/DDBJ whole genome shotgun (WGS) entry which is preliminary data.</text>
</comment>
<gene>
    <name evidence="2" type="ORF">EVAR_47637_1</name>
</gene>
<proteinExistence type="predicted"/>
<evidence type="ECO:0000313" key="3">
    <source>
        <dbReference type="Proteomes" id="UP000299102"/>
    </source>
</evidence>
<keyword evidence="3" id="KW-1185">Reference proteome</keyword>
<sequence>MTLVRRAGGEDATGFGFVSSSGSAGDGRTRDKRHNQRRCHGLRSRRGQGARSDEVPRISGSAPPTSPSVTVGVARVHDTALKLGGSRQQRRTHR</sequence>
<organism evidence="2 3">
    <name type="scientific">Eumeta variegata</name>
    <name type="common">Bagworm moth</name>
    <name type="synonym">Eumeta japonica</name>
    <dbReference type="NCBI Taxonomy" id="151549"/>
    <lineage>
        <taxon>Eukaryota</taxon>
        <taxon>Metazoa</taxon>
        <taxon>Ecdysozoa</taxon>
        <taxon>Arthropoda</taxon>
        <taxon>Hexapoda</taxon>
        <taxon>Insecta</taxon>
        <taxon>Pterygota</taxon>
        <taxon>Neoptera</taxon>
        <taxon>Endopterygota</taxon>
        <taxon>Lepidoptera</taxon>
        <taxon>Glossata</taxon>
        <taxon>Ditrysia</taxon>
        <taxon>Tineoidea</taxon>
        <taxon>Psychidae</taxon>
        <taxon>Oiketicinae</taxon>
        <taxon>Eumeta</taxon>
    </lineage>
</organism>
<evidence type="ECO:0000313" key="2">
    <source>
        <dbReference type="EMBL" id="GBP85201.1"/>
    </source>
</evidence>
<feature type="region of interest" description="Disordered" evidence="1">
    <location>
        <begin position="1"/>
        <end position="94"/>
    </location>
</feature>